<protein>
    <recommendedName>
        <fullName evidence="2">Transmembrane protein 107</fullName>
    </recommendedName>
</protein>
<keyword evidence="4" id="KW-0970">Cilium biogenesis/degradation</keyword>
<dbReference type="GO" id="GO:1904491">
    <property type="term" value="P:protein localization to ciliary transition zone"/>
    <property type="evidence" value="ECO:0007669"/>
    <property type="project" value="TreeGrafter"/>
</dbReference>
<evidence type="ECO:0000256" key="2">
    <source>
        <dbReference type="ARBA" id="ARBA00015652"/>
    </source>
</evidence>
<evidence type="ECO:0000313" key="9">
    <source>
        <dbReference type="Proteomes" id="UP000013827"/>
    </source>
</evidence>
<name>A0A0D3IIH7_EMIH1</name>
<feature type="transmembrane region" description="Helical" evidence="7">
    <location>
        <begin position="110"/>
        <end position="135"/>
    </location>
</feature>
<dbReference type="KEGG" id="ehx:EMIHUDRAFT_214837"/>
<keyword evidence="3 7" id="KW-0812">Transmembrane</keyword>
<dbReference type="GeneID" id="17257339"/>
<dbReference type="Pfam" id="PF14995">
    <property type="entry name" value="TMEM107"/>
    <property type="match status" value="1"/>
</dbReference>
<dbReference type="GO" id="GO:0036038">
    <property type="term" value="C:MKS complex"/>
    <property type="evidence" value="ECO:0007669"/>
    <property type="project" value="TreeGrafter"/>
</dbReference>
<sequence length="141" mass="15487">MLHRSGSLVVLRFVAMVGHFFAALVFTFSRRDNVVVALKFDYTDAEIDDGVHEASVASALILSCFAIEAVAFFGGCSLFSALLTLLHLTCHTIGGILLALVVLTKAHYQWAWYIFAFFSAVPAAADLCAVVSMCIHRDKRW</sequence>
<dbReference type="AlphaFoldDB" id="A0A0D3IIH7"/>
<dbReference type="PANTHER" id="PTHR34341:SF1">
    <property type="entry name" value="TRANSMEMBRANE PROTEIN 107"/>
    <property type="match status" value="1"/>
</dbReference>
<comment type="subcellular location">
    <subcellularLocation>
        <location evidence="1">Membrane</location>
        <topology evidence="1">Multi-pass membrane protein</topology>
    </subcellularLocation>
</comment>
<keyword evidence="6 7" id="KW-0472">Membrane</keyword>
<evidence type="ECO:0000313" key="8">
    <source>
        <dbReference type="EnsemblProtists" id="EOD11062"/>
    </source>
</evidence>
<reference evidence="9" key="1">
    <citation type="journal article" date="2013" name="Nature">
        <title>Pan genome of the phytoplankton Emiliania underpins its global distribution.</title>
        <authorList>
            <person name="Read B.A."/>
            <person name="Kegel J."/>
            <person name="Klute M.J."/>
            <person name="Kuo A."/>
            <person name="Lefebvre S.C."/>
            <person name="Maumus F."/>
            <person name="Mayer C."/>
            <person name="Miller J."/>
            <person name="Monier A."/>
            <person name="Salamov A."/>
            <person name="Young J."/>
            <person name="Aguilar M."/>
            <person name="Claverie J.M."/>
            <person name="Frickenhaus S."/>
            <person name="Gonzalez K."/>
            <person name="Herman E.K."/>
            <person name="Lin Y.C."/>
            <person name="Napier J."/>
            <person name="Ogata H."/>
            <person name="Sarno A.F."/>
            <person name="Shmutz J."/>
            <person name="Schroeder D."/>
            <person name="de Vargas C."/>
            <person name="Verret F."/>
            <person name="von Dassow P."/>
            <person name="Valentin K."/>
            <person name="Van de Peer Y."/>
            <person name="Wheeler G."/>
            <person name="Dacks J.B."/>
            <person name="Delwiche C.F."/>
            <person name="Dyhrman S.T."/>
            <person name="Glockner G."/>
            <person name="John U."/>
            <person name="Richards T."/>
            <person name="Worden A.Z."/>
            <person name="Zhang X."/>
            <person name="Grigoriev I.V."/>
            <person name="Allen A.E."/>
            <person name="Bidle K."/>
            <person name="Borodovsky M."/>
            <person name="Bowler C."/>
            <person name="Brownlee C."/>
            <person name="Cock J.M."/>
            <person name="Elias M."/>
            <person name="Gladyshev V.N."/>
            <person name="Groth M."/>
            <person name="Guda C."/>
            <person name="Hadaegh A."/>
            <person name="Iglesias-Rodriguez M.D."/>
            <person name="Jenkins J."/>
            <person name="Jones B.M."/>
            <person name="Lawson T."/>
            <person name="Leese F."/>
            <person name="Lindquist E."/>
            <person name="Lobanov A."/>
            <person name="Lomsadze A."/>
            <person name="Malik S.B."/>
            <person name="Marsh M.E."/>
            <person name="Mackinder L."/>
            <person name="Mock T."/>
            <person name="Mueller-Roeber B."/>
            <person name="Pagarete A."/>
            <person name="Parker M."/>
            <person name="Probert I."/>
            <person name="Quesneville H."/>
            <person name="Raines C."/>
            <person name="Rensing S.A."/>
            <person name="Riano-Pachon D.M."/>
            <person name="Richier S."/>
            <person name="Rokitta S."/>
            <person name="Shiraiwa Y."/>
            <person name="Soanes D.M."/>
            <person name="van der Giezen M."/>
            <person name="Wahlund T.M."/>
            <person name="Williams B."/>
            <person name="Wilson W."/>
            <person name="Wolfe G."/>
            <person name="Wurch L.L."/>
        </authorList>
    </citation>
    <scope>NUCLEOTIDE SEQUENCE</scope>
</reference>
<evidence type="ECO:0000256" key="6">
    <source>
        <dbReference type="ARBA" id="ARBA00023136"/>
    </source>
</evidence>
<dbReference type="PANTHER" id="PTHR34341">
    <property type="entry name" value="TRANSMEMBRANE PROTEIN 107"/>
    <property type="match status" value="1"/>
</dbReference>
<dbReference type="InterPro" id="IPR029248">
    <property type="entry name" value="TMEM107"/>
</dbReference>
<evidence type="ECO:0000256" key="1">
    <source>
        <dbReference type="ARBA" id="ARBA00004141"/>
    </source>
</evidence>
<dbReference type="PaxDb" id="2903-EOD11062"/>
<organism evidence="8 9">
    <name type="scientific">Emiliania huxleyi (strain CCMP1516)</name>
    <dbReference type="NCBI Taxonomy" id="280463"/>
    <lineage>
        <taxon>Eukaryota</taxon>
        <taxon>Haptista</taxon>
        <taxon>Haptophyta</taxon>
        <taxon>Prymnesiophyceae</taxon>
        <taxon>Isochrysidales</taxon>
        <taxon>Noelaerhabdaceae</taxon>
        <taxon>Emiliania</taxon>
    </lineage>
</organism>
<dbReference type="HOGENOM" id="CLU_127745_0_0_1"/>
<dbReference type="RefSeq" id="XP_005763491.1">
    <property type="nucleotide sequence ID" value="XM_005763434.1"/>
</dbReference>
<keyword evidence="9" id="KW-1185">Reference proteome</keyword>
<dbReference type="GO" id="GO:1905515">
    <property type="term" value="P:non-motile cilium assembly"/>
    <property type="evidence" value="ECO:0007669"/>
    <property type="project" value="TreeGrafter"/>
</dbReference>
<accession>A0A0D3IIH7</accession>
<dbReference type="GO" id="GO:0016020">
    <property type="term" value="C:membrane"/>
    <property type="evidence" value="ECO:0007669"/>
    <property type="project" value="UniProtKB-SubCell"/>
</dbReference>
<evidence type="ECO:0000256" key="4">
    <source>
        <dbReference type="ARBA" id="ARBA00022794"/>
    </source>
</evidence>
<keyword evidence="5 7" id="KW-1133">Transmembrane helix</keyword>
<evidence type="ECO:0000256" key="5">
    <source>
        <dbReference type="ARBA" id="ARBA00022989"/>
    </source>
</evidence>
<feature type="transmembrane region" description="Helical" evidence="7">
    <location>
        <begin position="54"/>
        <end position="74"/>
    </location>
</feature>
<dbReference type="STRING" id="2903.R1BN18"/>
<dbReference type="Proteomes" id="UP000013827">
    <property type="component" value="Unassembled WGS sequence"/>
</dbReference>
<feature type="transmembrane region" description="Helical" evidence="7">
    <location>
        <begin position="9"/>
        <end position="28"/>
    </location>
</feature>
<proteinExistence type="predicted"/>
<evidence type="ECO:0000256" key="7">
    <source>
        <dbReference type="SAM" id="Phobius"/>
    </source>
</evidence>
<feature type="transmembrane region" description="Helical" evidence="7">
    <location>
        <begin position="81"/>
        <end position="104"/>
    </location>
</feature>
<dbReference type="EnsemblProtists" id="EOD11062">
    <property type="protein sequence ID" value="EOD11062"/>
    <property type="gene ID" value="EMIHUDRAFT_214837"/>
</dbReference>
<evidence type="ECO:0000256" key="3">
    <source>
        <dbReference type="ARBA" id="ARBA00022692"/>
    </source>
</evidence>
<reference evidence="8" key="2">
    <citation type="submission" date="2024-10" db="UniProtKB">
        <authorList>
            <consortium name="EnsemblProtists"/>
        </authorList>
    </citation>
    <scope>IDENTIFICATION</scope>
</reference>